<feature type="non-terminal residue" evidence="3">
    <location>
        <position position="338"/>
    </location>
</feature>
<gene>
    <name evidence="3" type="ORF">S03H2_17998</name>
</gene>
<reference evidence="3" key="1">
    <citation type="journal article" date="2014" name="Front. Microbiol.">
        <title>High frequency of phylogenetically diverse reductive dehalogenase-homologous genes in deep subseafloor sedimentary metagenomes.</title>
        <authorList>
            <person name="Kawai M."/>
            <person name="Futagami T."/>
            <person name="Toyoda A."/>
            <person name="Takaki Y."/>
            <person name="Nishi S."/>
            <person name="Hori S."/>
            <person name="Arai W."/>
            <person name="Tsubouchi T."/>
            <person name="Morono Y."/>
            <person name="Uchiyama I."/>
            <person name="Ito T."/>
            <person name="Fujiyama A."/>
            <person name="Inagaki F."/>
            <person name="Takami H."/>
        </authorList>
    </citation>
    <scope>NUCLEOTIDE SEQUENCE</scope>
    <source>
        <strain evidence="3">Expedition CK06-06</strain>
    </source>
</reference>
<protein>
    <recommendedName>
        <fullName evidence="4">Bacterial Ig-like domain-containing protein</fullName>
    </recommendedName>
</protein>
<evidence type="ECO:0000259" key="2">
    <source>
        <dbReference type="Pfam" id="PF18998"/>
    </source>
</evidence>
<feature type="non-terminal residue" evidence="3">
    <location>
        <position position="1"/>
    </location>
</feature>
<evidence type="ECO:0000313" key="3">
    <source>
        <dbReference type="EMBL" id="GAH35390.1"/>
    </source>
</evidence>
<accession>X1FS72</accession>
<dbReference type="InterPro" id="IPR044060">
    <property type="entry name" value="Bacterial_rp_domain"/>
</dbReference>
<dbReference type="InterPro" id="IPR013783">
    <property type="entry name" value="Ig-like_fold"/>
</dbReference>
<dbReference type="InterPro" id="IPR059226">
    <property type="entry name" value="Choice_anch_Q_dom"/>
</dbReference>
<dbReference type="EMBL" id="BARU01009312">
    <property type="protein sequence ID" value="GAH35390.1"/>
    <property type="molecule type" value="Genomic_DNA"/>
</dbReference>
<evidence type="ECO:0008006" key="4">
    <source>
        <dbReference type="Google" id="ProtNLM"/>
    </source>
</evidence>
<dbReference type="Pfam" id="PF18998">
    <property type="entry name" value="Flg_new_2"/>
    <property type="match status" value="1"/>
</dbReference>
<dbReference type="NCBIfam" id="NF041518">
    <property type="entry name" value="choice_anch_Q"/>
    <property type="match status" value="1"/>
</dbReference>
<evidence type="ECO:0000259" key="1">
    <source>
        <dbReference type="Pfam" id="PF16640"/>
    </source>
</evidence>
<proteinExistence type="predicted"/>
<dbReference type="InterPro" id="IPR032109">
    <property type="entry name" value="Big_3_5"/>
</dbReference>
<sequence length="338" mass="33173">ATCTNMVAGDPKLGALGNYGGAVLSVLPGGGSAAIDAGTCQLPDDVRGVPRPQGAGCDIGAVESRLSVLTVSVSGGGSVSASAAPLPVSGGIAACTASCSATYNGEALSTVTLTATPNAQQSFSAWSGDCSGTNPVTTVAMTAARTCTATFTQNLTQTTLVLSSGTNPSNYGTSLSFTATVAAVAPATQTPTGNVSFYDGTTLLGTQALNGAGTATFTTSTLSADTHSITAQYTGDTNYAAAAQPPSGALSQVVIAITPTLTWGTPSAIVYGTPLSAAQLNATATYNGNPVAGTFIYTPLAGSVLPAGNAQTLAVTFNPIDTTNYTSAAASVQINVTR</sequence>
<name>X1FS72_9ZZZZ</name>
<feature type="domain" description="Bacterial repeat" evidence="2">
    <location>
        <begin position="109"/>
        <end position="154"/>
    </location>
</feature>
<feature type="domain" description="Bacterial Ig-like" evidence="1">
    <location>
        <begin position="163"/>
        <end position="245"/>
    </location>
</feature>
<dbReference type="Gene3D" id="2.60.40.10">
    <property type="entry name" value="Immunoglobulins"/>
    <property type="match status" value="1"/>
</dbReference>
<organism evidence="3">
    <name type="scientific">marine sediment metagenome</name>
    <dbReference type="NCBI Taxonomy" id="412755"/>
    <lineage>
        <taxon>unclassified sequences</taxon>
        <taxon>metagenomes</taxon>
        <taxon>ecological metagenomes</taxon>
    </lineage>
</organism>
<dbReference type="Pfam" id="PF16640">
    <property type="entry name" value="Big_3_5"/>
    <property type="match status" value="1"/>
</dbReference>
<dbReference type="AlphaFoldDB" id="X1FS72"/>
<comment type="caution">
    <text evidence="3">The sequence shown here is derived from an EMBL/GenBank/DDBJ whole genome shotgun (WGS) entry which is preliminary data.</text>
</comment>